<sequence length="120" mass="13295">MSLLQSIFRFRGEDKNIPQGTIKDIKAEDPRCSPLSAFNGASGLQNRRPGLAFDLGANFQEQCSTNLSPMPSTQKSEHFTSKSAENKEATVTPNGGSHKGRAEVLQNFNQRYELYSRLMA</sequence>
<comment type="caution">
    <text evidence="2">The sequence shown here is derived from an EMBL/GenBank/DDBJ whole genome shotgun (WGS) entry which is preliminary data.</text>
</comment>
<feature type="compositionally biased region" description="Basic and acidic residues" evidence="1">
    <location>
        <begin position="75"/>
        <end position="88"/>
    </location>
</feature>
<accession>A0A812TJE6</accession>
<gene>
    <name evidence="2" type="ORF">SNAT2548_LOCUS29453</name>
</gene>
<name>A0A812TJE6_9DINO</name>
<protein>
    <submittedName>
        <fullName evidence="2">Uncharacterized protein</fullName>
    </submittedName>
</protein>
<dbReference type="EMBL" id="CAJNDS010002561">
    <property type="protein sequence ID" value="CAE7526157.1"/>
    <property type="molecule type" value="Genomic_DNA"/>
</dbReference>
<proteinExistence type="predicted"/>
<evidence type="ECO:0000313" key="2">
    <source>
        <dbReference type="EMBL" id="CAE7526157.1"/>
    </source>
</evidence>
<dbReference type="Proteomes" id="UP000604046">
    <property type="component" value="Unassembled WGS sequence"/>
</dbReference>
<organism evidence="2 3">
    <name type="scientific">Symbiodinium natans</name>
    <dbReference type="NCBI Taxonomy" id="878477"/>
    <lineage>
        <taxon>Eukaryota</taxon>
        <taxon>Sar</taxon>
        <taxon>Alveolata</taxon>
        <taxon>Dinophyceae</taxon>
        <taxon>Suessiales</taxon>
        <taxon>Symbiodiniaceae</taxon>
        <taxon>Symbiodinium</taxon>
    </lineage>
</organism>
<reference evidence="2" key="1">
    <citation type="submission" date="2021-02" db="EMBL/GenBank/DDBJ databases">
        <authorList>
            <person name="Dougan E. K."/>
            <person name="Rhodes N."/>
            <person name="Thang M."/>
            <person name="Chan C."/>
        </authorList>
    </citation>
    <scope>NUCLEOTIDE SEQUENCE</scope>
</reference>
<dbReference type="AlphaFoldDB" id="A0A812TJE6"/>
<evidence type="ECO:0000313" key="3">
    <source>
        <dbReference type="Proteomes" id="UP000604046"/>
    </source>
</evidence>
<evidence type="ECO:0000256" key="1">
    <source>
        <dbReference type="SAM" id="MobiDB-lite"/>
    </source>
</evidence>
<feature type="compositionally biased region" description="Polar residues" evidence="1">
    <location>
        <begin position="65"/>
        <end position="74"/>
    </location>
</feature>
<keyword evidence="3" id="KW-1185">Reference proteome</keyword>
<feature type="region of interest" description="Disordered" evidence="1">
    <location>
        <begin position="65"/>
        <end position="103"/>
    </location>
</feature>
<dbReference type="OrthoDB" id="411236at2759"/>